<dbReference type="Pfam" id="PF13649">
    <property type="entry name" value="Methyltransf_25"/>
    <property type="match status" value="1"/>
</dbReference>
<dbReference type="SUPFAM" id="SSF53335">
    <property type="entry name" value="S-adenosyl-L-methionine-dependent methyltransferases"/>
    <property type="match status" value="1"/>
</dbReference>
<evidence type="ECO:0000313" key="3">
    <source>
        <dbReference type="Proteomes" id="UP000256763"/>
    </source>
</evidence>
<protein>
    <recommendedName>
        <fullName evidence="1">Methyltransferase domain-containing protein</fullName>
    </recommendedName>
</protein>
<dbReference type="EMBL" id="NFZW01000003">
    <property type="protein sequence ID" value="RFA38672.1"/>
    <property type="molecule type" value="Genomic_DNA"/>
</dbReference>
<dbReference type="CDD" id="cd02440">
    <property type="entry name" value="AdoMet_MTases"/>
    <property type="match status" value="1"/>
</dbReference>
<evidence type="ECO:0000259" key="1">
    <source>
        <dbReference type="Pfam" id="PF13649"/>
    </source>
</evidence>
<feature type="domain" description="Methyltransferase" evidence="1">
    <location>
        <begin position="42"/>
        <end position="133"/>
    </location>
</feature>
<evidence type="ECO:0000313" key="2">
    <source>
        <dbReference type="EMBL" id="RFA38672.1"/>
    </source>
</evidence>
<dbReference type="OrthoDB" id="9804312at2"/>
<keyword evidence="3" id="KW-1185">Reference proteome</keyword>
<sequence>MTAGKQSGWEAYYRAQQGRPVSPLLKQALQCYGRPGDKSLAIDLGCGAGKEVDYLLDGGWRVLAIDAEEQAIAGLTDRPEYGDRLDARCQRFESLSVLPTAALIHAGLSLPFCSPERFEQFWACVSSALEPGGIFAGHLFGDRDDWAGHPSMSFHSGSEVESMVSPFEIVLCQEREFDGKSFQGPKHWHRFDLVLRRGGGLC</sequence>
<proteinExistence type="predicted"/>
<accession>A0A3E0X2T2</accession>
<dbReference type="AlphaFoldDB" id="A0A3E0X2T2"/>
<dbReference type="InterPro" id="IPR041698">
    <property type="entry name" value="Methyltransf_25"/>
</dbReference>
<name>A0A3E0X2T2_9GAMM</name>
<dbReference type="Proteomes" id="UP000256763">
    <property type="component" value="Unassembled WGS sequence"/>
</dbReference>
<reference evidence="3" key="1">
    <citation type="submission" date="2017-05" db="EMBL/GenBank/DDBJ databases">
        <authorList>
            <person name="Sharma S."/>
            <person name="Sidhu C."/>
            <person name="Pinnaka A.K."/>
        </authorList>
    </citation>
    <scope>NUCLEOTIDE SEQUENCE [LARGE SCALE GENOMIC DNA]</scope>
    <source>
        <strain evidence="3">AK93</strain>
    </source>
</reference>
<comment type="caution">
    <text evidence="2">The sequence shown here is derived from an EMBL/GenBank/DDBJ whole genome shotgun (WGS) entry which is preliminary data.</text>
</comment>
<organism evidence="2 3">
    <name type="scientific">Alkalilimnicola ehrlichii</name>
    <dbReference type="NCBI Taxonomy" id="351052"/>
    <lineage>
        <taxon>Bacteria</taxon>
        <taxon>Pseudomonadati</taxon>
        <taxon>Pseudomonadota</taxon>
        <taxon>Gammaproteobacteria</taxon>
        <taxon>Chromatiales</taxon>
        <taxon>Ectothiorhodospiraceae</taxon>
        <taxon>Alkalilimnicola</taxon>
    </lineage>
</organism>
<dbReference type="RefSeq" id="WP_116302399.1">
    <property type="nucleotide sequence ID" value="NZ_NFZV01000010.1"/>
</dbReference>
<dbReference type="Gene3D" id="3.40.50.150">
    <property type="entry name" value="Vaccinia Virus protein VP39"/>
    <property type="match status" value="1"/>
</dbReference>
<dbReference type="InterPro" id="IPR029063">
    <property type="entry name" value="SAM-dependent_MTases_sf"/>
</dbReference>
<gene>
    <name evidence="2" type="ORF">CAL65_04915</name>
</gene>